<sequence length="516" mass="58569">MVHLTDIAYELLERVFLLTDIQSLGRLQQVSKLCLEVIQSSVRIRYKLELALEGLEDGPPGGLSPAERLEALLGRKGPWRATRSSRIDPLSKKVHAWTYGANFLSWIDTDGIIFFVELPSDVKKISAKSWAVQGLPFHLACKESLKIDPFQNLFVVASILPDPQWQLSVQIRQMTTGDFHPECGRLFSLALVETCQEEPVIHIGGDYLAIQYHAEPTLQRFTMVMVVMNWKTGAFLLYLIGQSLACAFLTEDHILIGHDEPNCHTLSVFDLRTCHGKGYYEQVAELKDQAICQLLYPEKDQNCGEYRVDMESGTPPPRSDHTNVTHLPFRTGWDRLILVRSFEPVEVVGEDAGHCASWVSTAAVMQCVRKVEHGEKDSKTFEWEEWGPEGSLMMCLGHRTSAYGCSTAFLYPFETDRRIDTMIVYSFQQRALRKALQSQSESEVYTHPKILGSNMFFASAEIETRLKGRMDVWNITKDLVGFDAKQVQFVLNEDTLVWVHPPRSADGQYLFELSIL</sequence>
<dbReference type="Proteomes" id="UP000813824">
    <property type="component" value="Unassembled WGS sequence"/>
</dbReference>
<name>A0A8K0V0Y5_9AGAR</name>
<dbReference type="AlphaFoldDB" id="A0A8K0V0Y5"/>
<reference evidence="1" key="1">
    <citation type="journal article" date="2021" name="New Phytol.">
        <title>Evolutionary innovations through gain and loss of genes in the ectomycorrhizal Boletales.</title>
        <authorList>
            <person name="Wu G."/>
            <person name="Miyauchi S."/>
            <person name="Morin E."/>
            <person name="Kuo A."/>
            <person name="Drula E."/>
            <person name="Varga T."/>
            <person name="Kohler A."/>
            <person name="Feng B."/>
            <person name="Cao Y."/>
            <person name="Lipzen A."/>
            <person name="Daum C."/>
            <person name="Hundley H."/>
            <person name="Pangilinan J."/>
            <person name="Johnson J."/>
            <person name="Barry K."/>
            <person name="LaButti K."/>
            <person name="Ng V."/>
            <person name="Ahrendt S."/>
            <person name="Min B."/>
            <person name="Choi I.G."/>
            <person name="Park H."/>
            <person name="Plett J.M."/>
            <person name="Magnuson J."/>
            <person name="Spatafora J.W."/>
            <person name="Nagy L.G."/>
            <person name="Henrissat B."/>
            <person name="Grigoriev I.V."/>
            <person name="Yang Z.L."/>
            <person name="Xu J."/>
            <person name="Martin F.M."/>
        </authorList>
    </citation>
    <scope>NUCLEOTIDE SEQUENCE</scope>
    <source>
        <strain evidence="1">KKN 215</strain>
    </source>
</reference>
<accession>A0A8K0V0Y5</accession>
<evidence type="ECO:0000313" key="2">
    <source>
        <dbReference type="Proteomes" id="UP000813824"/>
    </source>
</evidence>
<protein>
    <recommendedName>
        <fullName evidence="3">F-box domain-containing protein</fullName>
    </recommendedName>
</protein>
<keyword evidence="2" id="KW-1185">Reference proteome</keyword>
<gene>
    <name evidence="1" type="ORF">BXZ70DRAFT_2976</name>
</gene>
<organism evidence="1 2">
    <name type="scientific">Cristinia sonorae</name>
    <dbReference type="NCBI Taxonomy" id="1940300"/>
    <lineage>
        <taxon>Eukaryota</taxon>
        <taxon>Fungi</taxon>
        <taxon>Dikarya</taxon>
        <taxon>Basidiomycota</taxon>
        <taxon>Agaricomycotina</taxon>
        <taxon>Agaricomycetes</taxon>
        <taxon>Agaricomycetidae</taxon>
        <taxon>Agaricales</taxon>
        <taxon>Pleurotineae</taxon>
        <taxon>Stephanosporaceae</taxon>
        <taxon>Cristinia</taxon>
    </lineage>
</organism>
<comment type="caution">
    <text evidence="1">The sequence shown here is derived from an EMBL/GenBank/DDBJ whole genome shotgun (WGS) entry which is preliminary data.</text>
</comment>
<proteinExistence type="predicted"/>
<evidence type="ECO:0008006" key="3">
    <source>
        <dbReference type="Google" id="ProtNLM"/>
    </source>
</evidence>
<dbReference type="EMBL" id="JAEVFJ010000001">
    <property type="protein sequence ID" value="KAH8107652.1"/>
    <property type="molecule type" value="Genomic_DNA"/>
</dbReference>
<dbReference type="OrthoDB" id="2745718at2759"/>
<evidence type="ECO:0000313" key="1">
    <source>
        <dbReference type="EMBL" id="KAH8107652.1"/>
    </source>
</evidence>